<evidence type="ECO:0000256" key="6">
    <source>
        <dbReference type="ARBA" id="ARBA00023014"/>
    </source>
</evidence>
<dbReference type="Pfam" id="PF04055">
    <property type="entry name" value="Radical_SAM"/>
    <property type="match status" value="1"/>
</dbReference>
<dbReference type="NCBIfam" id="TIGR04085">
    <property type="entry name" value="rSAM_more_4Fe4S"/>
    <property type="match status" value="1"/>
</dbReference>
<name>A0A0A6SCA5_CLOBU</name>
<dbReference type="RefSeq" id="WP_043663124.1">
    <property type="nucleotide sequence ID" value="NZ_JSEG01000006.1"/>
</dbReference>
<dbReference type="GO" id="GO:0051539">
    <property type="term" value="F:4 iron, 4 sulfur cluster binding"/>
    <property type="evidence" value="ECO:0007669"/>
    <property type="project" value="UniProtKB-KW"/>
</dbReference>
<dbReference type="PROSITE" id="PS51918">
    <property type="entry name" value="RADICAL_SAM"/>
    <property type="match status" value="1"/>
</dbReference>
<evidence type="ECO:0000256" key="5">
    <source>
        <dbReference type="ARBA" id="ARBA00023004"/>
    </source>
</evidence>
<dbReference type="PANTHER" id="PTHR43273">
    <property type="entry name" value="ANAEROBIC SULFATASE-MATURATING ENZYME HOMOLOG ASLB-RELATED"/>
    <property type="match status" value="1"/>
</dbReference>
<dbReference type="Proteomes" id="UP000238081">
    <property type="component" value="Unassembled WGS sequence"/>
</dbReference>
<keyword evidence="3" id="KW-0949">S-adenosyl-L-methionine</keyword>
<proteinExistence type="predicted"/>
<dbReference type="NCBIfam" id="TIGR04068">
    <property type="entry name" value="rSAM_ocin_clost"/>
    <property type="match status" value="1"/>
</dbReference>
<keyword evidence="6" id="KW-0411">Iron-sulfur</keyword>
<sequence length="489" mass="56398">MIKDKPFIHLFKTPGSYYIYDVNTNAILSVDKDVFDFLEYKMDSNTSKEVDWPSEIVEFIDNGFLSSNKIKEIEHSDTDLLPDILSNNVPRITLQITQQCNLRCKYCIYSGSYSNRHHSKKNMSFETAKKGIDFLINHSNGVNEINIGFYGGEPLLEFKFIKKCVEYAEEQAEGKDISFNITSNGTIINREIIEYFDKHNIILMISLDGPKEIQDRNRQFAMDGKGTFEKVIKNVEFIKSEFPEYFKKVTFNAVMDSRNNFNCSSEFFTTYETFKDSLVNVSLVSDGYSEETVDSEISDEFIFNQEYEIFKLFLSKFNRLDEENVSKLIRVYINQIKLDMYDKRTITHRLPDKVHHGGPCIPGVQRLFMNADGNLFPCERVSELSSIMNIGNVNDGFYIDNVSKLLNVGKITEEKCKNCWCFRFCGLCAASADHLDGFSEELKTSHCSATANQVEEMMKDYCTLVEFGYKFSDNDKEIIPYTSKGDKIL</sequence>
<dbReference type="SUPFAM" id="SSF102114">
    <property type="entry name" value="Radical SAM enzymes"/>
    <property type="match status" value="1"/>
</dbReference>
<dbReference type="SFLD" id="SFLDG01067">
    <property type="entry name" value="SPASM/twitch_domain_containing"/>
    <property type="match status" value="1"/>
</dbReference>
<feature type="domain" description="Radical SAM core" evidence="7">
    <location>
        <begin position="86"/>
        <end position="321"/>
    </location>
</feature>
<keyword evidence="4" id="KW-0479">Metal-binding</keyword>
<comment type="caution">
    <text evidence="8">The sequence shown here is derived from an EMBL/GenBank/DDBJ whole genome shotgun (WGS) entry which is preliminary data.</text>
</comment>
<dbReference type="EMBL" id="LRDH01000161">
    <property type="protein sequence ID" value="PPV12132.1"/>
    <property type="molecule type" value="Genomic_DNA"/>
</dbReference>
<dbReference type="InterPro" id="IPR023885">
    <property type="entry name" value="4Fe4S-binding_SPASM_dom"/>
</dbReference>
<dbReference type="Gene3D" id="3.20.20.70">
    <property type="entry name" value="Aldolase class I"/>
    <property type="match status" value="1"/>
</dbReference>
<dbReference type="InterPro" id="IPR058240">
    <property type="entry name" value="rSAM_sf"/>
</dbReference>
<dbReference type="InterPro" id="IPR023867">
    <property type="entry name" value="Sulphatase_maturase_rSAM"/>
</dbReference>
<dbReference type="CDD" id="cd01335">
    <property type="entry name" value="Radical_SAM"/>
    <property type="match status" value="1"/>
</dbReference>
<organism evidence="8 9">
    <name type="scientific">Clostridium butyricum</name>
    <dbReference type="NCBI Taxonomy" id="1492"/>
    <lineage>
        <taxon>Bacteria</taxon>
        <taxon>Bacillati</taxon>
        <taxon>Bacillota</taxon>
        <taxon>Clostridia</taxon>
        <taxon>Eubacteriales</taxon>
        <taxon>Clostridiaceae</taxon>
        <taxon>Clostridium</taxon>
    </lineage>
</organism>
<evidence type="ECO:0000313" key="9">
    <source>
        <dbReference type="Proteomes" id="UP000238081"/>
    </source>
</evidence>
<dbReference type="AlphaFoldDB" id="A0A0A6SCA5"/>
<evidence type="ECO:0000256" key="1">
    <source>
        <dbReference type="ARBA" id="ARBA00001966"/>
    </source>
</evidence>
<gene>
    <name evidence="8" type="ORF">AWN73_19850</name>
</gene>
<dbReference type="SFLD" id="SFLDG01386">
    <property type="entry name" value="main_SPASM_domain-containing"/>
    <property type="match status" value="1"/>
</dbReference>
<protein>
    <submittedName>
        <fullName evidence="8">Cys-rich peptide radical SAM maturase CcpM</fullName>
    </submittedName>
</protein>
<dbReference type="InterPro" id="IPR013785">
    <property type="entry name" value="Aldolase_TIM"/>
</dbReference>
<accession>A0A0A6SCA5</accession>
<dbReference type="InterPro" id="IPR000385">
    <property type="entry name" value="MoaA_NifB_PqqE_Fe-S-bd_CS"/>
</dbReference>
<dbReference type="GO" id="GO:0046872">
    <property type="term" value="F:metal ion binding"/>
    <property type="evidence" value="ECO:0007669"/>
    <property type="project" value="UniProtKB-KW"/>
</dbReference>
<dbReference type="InterPro" id="IPR007197">
    <property type="entry name" value="rSAM"/>
</dbReference>
<keyword evidence="2" id="KW-0004">4Fe-4S</keyword>
<comment type="cofactor">
    <cofactor evidence="1">
        <name>[4Fe-4S] cluster</name>
        <dbReference type="ChEBI" id="CHEBI:49883"/>
    </cofactor>
</comment>
<evidence type="ECO:0000256" key="3">
    <source>
        <dbReference type="ARBA" id="ARBA00022691"/>
    </source>
</evidence>
<evidence type="ECO:0000259" key="7">
    <source>
        <dbReference type="PROSITE" id="PS51918"/>
    </source>
</evidence>
<evidence type="ECO:0000256" key="4">
    <source>
        <dbReference type="ARBA" id="ARBA00022723"/>
    </source>
</evidence>
<dbReference type="SFLD" id="SFLDS00029">
    <property type="entry name" value="Radical_SAM"/>
    <property type="match status" value="1"/>
</dbReference>
<reference evidence="8 9" key="1">
    <citation type="submission" date="2016-01" db="EMBL/GenBank/DDBJ databases">
        <title>Characterization of the Clostridium difficile lineages that are prevalent in Hong Kong and China.</title>
        <authorList>
            <person name="Kwok J.S.-L."/>
            <person name="Lam W.-Y."/>
            <person name="Ip M."/>
            <person name="Chan T.-F."/>
            <person name="Hawkey P.M."/>
            <person name="Tsui S.K.-W."/>
        </authorList>
    </citation>
    <scope>NUCLEOTIDE SEQUENCE [LARGE SCALE GENOMIC DNA]</scope>
    <source>
        <strain evidence="8 9">300064</strain>
    </source>
</reference>
<dbReference type="PANTHER" id="PTHR43273:SF8">
    <property type="entry name" value="RADICAL SAM DOMAIN PROTEIN"/>
    <property type="match status" value="1"/>
</dbReference>
<dbReference type="InterPro" id="IPR024001">
    <property type="entry name" value="Cys-rich_pep_rSAM_mat_CcpM"/>
</dbReference>
<dbReference type="GO" id="GO:0016491">
    <property type="term" value="F:oxidoreductase activity"/>
    <property type="evidence" value="ECO:0007669"/>
    <property type="project" value="InterPro"/>
</dbReference>
<keyword evidence="5" id="KW-0408">Iron</keyword>
<dbReference type="SFLD" id="SFLDG01384">
    <property type="entry name" value="thioether_bond_formation_requi"/>
    <property type="match status" value="1"/>
</dbReference>
<dbReference type="PROSITE" id="PS01305">
    <property type="entry name" value="MOAA_NIFB_PQQE"/>
    <property type="match status" value="1"/>
</dbReference>
<evidence type="ECO:0000313" key="8">
    <source>
        <dbReference type="EMBL" id="PPV12132.1"/>
    </source>
</evidence>
<evidence type="ECO:0000256" key="2">
    <source>
        <dbReference type="ARBA" id="ARBA00022485"/>
    </source>
</evidence>